<comment type="caution">
    <text evidence="1">The sequence shown here is derived from an EMBL/GenBank/DDBJ whole genome shotgun (WGS) entry which is preliminary data.</text>
</comment>
<accession>A0ABR0LTM5</accession>
<reference evidence="1 2" key="1">
    <citation type="submission" date="2023-08" db="EMBL/GenBank/DDBJ databases">
        <title>Black Yeasts Isolated from many extreme environments.</title>
        <authorList>
            <person name="Coleine C."/>
            <person name="Stajich J.E."/>
            <person name="Selbmann L."/>
        </authorList>
    </citation>
    <scope>NUCLEOTIDE SEQUENCE [LARGE SCALE GENOMIC DNA]</scope>
    <source>
        <strain evidence="1 2">CCFEE 536</strain>
    </source>
</reference>
<protein>
    <submittedName>
        <fullName evidence="1">Histidine kinase osmosensor</fullName>
        <ecNumber evidence="1">2.7.13.3</ecNumber>
    </submittedName>
</protein>
<feature type="non-terminal residue" evidence="1">
    <location>
        <position position="57"/>
    </location>
</feature>
<keyword evidence="2" id="KW-1185">Reference proteome</keyword>
<dbReference type="GO" id="GO:0004673">
    <property type="term" value="F:protein histidine kinase activity"/>
    <property type="evidence" value="ECO:0007669"/>
    <property type="project" value="UniProtKB-EC"/>
</dbReference>
<keyword evidence="1" id="KW-0418">Kinase</keyword>
<name>A0ABR0LTM5_9PEZI</name>
<gene>
    <name evidence="1" type="primary">NIK1_5</name>
    <name evidence="1" type="ORF">LTR16_009664</name>
</gene>
<evidence type="ECO:0000313" key="1">
    <source>
        <dbReference type="EMBL" id="KAK5241178.1"/>
    </source>
</evidence>
<keyword evidence="1" id="KW-0808">Transferase</keyword>
<dbReference type="Proteomes" id="UP001357485">
    <property type="component" value="Unassembled WGS sequence"/>
</dbReference>
<proteinExistence type="predicted"/>
<dbReference type="EC" id="2.7.13.3" evidence="1"/>
<organism evidence="1 2">
    <name type="scientific">Cryomyces antarcticus</name>
    <dbReference type="NCBI Taxonomy" id="329879"/>
    <lineage>
        <taxon>Eukaryota</taxon>
        <taxon>Fungi</taxon>
        <taxon>Dikarya</taxon>
        <taxon>Ascomycota</taxon>
        <taxon>Pezizomycotina</taxon>
        <taxon>Dothideomycetes</taxon>
        <taxon>Dothideomycetes incertae sedis</taxon>
        <taxon>Cryomyces</taxon>
    </lineage>
</organism>
<dbReference type="EMBL" id="JAVRRA010010776">
    <property type="protein sequence ID" value="KAK5241178.1"/>
    <property type="molecule type" value="Genomic_DNA"/>
</dbReference>
<sequence length="57" mass="6115">MPHEETSVALAAVLSNLAKQYSPLADETFTGQIAANETKANRIQLPGADTTEKKTLE</sequence>
<evidence type="ECO:0000313" key="2">
    <source>
        <dbReference type="Proteomes" id="UP001357485"/>
    </source>
</evidence>